<dbReference type="GO" id="GO:0005737">
    <property type="term" value="C:cytoplasm"/>
    <property type="evidence" value="ECO:0007669"/>
    <property type="project" value="UniProtKB-SubCell"/>
</dbReference>
<dbReference type="InterPro" id="IPR045875">
    <property type="entry name" value="NTF2"/>
</dbReference>
<dbReference type="InterPro" id="IPR032710">
    <property type="entry name" value="NTF2-like_dom_sf"/>
</dbReference>
<keyword evidence="1" id="KW-0539">Nucleus</keyword>
<dbReference type="EMBL" id="MKZY01000011">
    <property type="protein sequence ID" value="OOO04433.1"/>
    <property type="molecule type" value="Genomic_DNA"/>
</dbReference>
<dbReference type="GO" id="GO:0051028">
    <property type="term" value="P:mRNA transport"/>
    <property type="evidence" value="ECO:0007669"/>
    <property type="project" value="UniProtKB-UniRule"/>
</dbReference>
<evidence type="ECO:0000256" key="1">
    <source>
        <dbReference type="RuleBase" id="RU369002"/>
    </source>
</evidence>
<keyword evidence="1" id="KW-0813">Transport</keyword>
<dbReference type="CDD" id="cd00780">
    <property type="entry name" value="NTF2"/>
    <property type="match status" value="1"/>
</dbReference>
<dbReference type="GO" id="GO:0006913">
    <property type="term" value="P:nucleocytoplasmic transport"/>
    <property type="evidence" value="ECO:0007669"/>
    <property type="project" value="UniProtKB-UniRule"/>
</dbReference>
<evidence type="ECO:0000313" key="4">
    <source>
        <dbReference type="Proteomes" id="UP000190312"/>
    </source>
</evidence>
<evidence type="ECO:0000313" key="3">
    <source>
        <dbReference type="EMBL" id="OOO04433.1"/>
    </source>
</evidence>
<proteinExistence type="predicted"/>
<dbReference type="PANTHER" id="PTHR12612">
    <property type="entry name" value="NUCLEAR TRANSPORT FACTOR 2"/>
    <property type="match status" value="1"/>
</dbReference>
<reference evidence="3 4" key="1">
    <citation type="submission" date="2016-10" db="EMBL/GenBank/DDBJ databases">
        <title>Genome sequencing of Aspergillus oryzae BCC7051.</title>
        <authorList>
            <person name="Thammarongtham C."/>
            <person name="Vorapreeda T."/>
            <person name="Nookaew I."/>
            <person name="Srisuk T."/>
            <person name="Land M."/>
            <person name="Jeennor S."/>
            <person name="Laoteng K."/>
        </authorList>
    </citation>
    <scope>NUCLEOTIDE SEQUENCE [LARGE SCALE GENOMIC DNA]</scope>
    <source>
        <strain evidence="3 4">BCC7051</strain>
    </source>
</reference>
<dbReference type="OrthoDB" id="6507044at2759"/>
<dbReference type="PROSITE" id="PS50177">
    <property type="entry name" value="NTF2_DOMAIN"/>
    <property type="match status" value="1"/>
</dbReference>
<comment type="subcellular location">
    <subcellularLocation>
        <location evidence="1">Cytoplasm</location>
    </subcellularLocation>
    <subcellularLocation>
        <location evidence="1">Nucleus</location>
    </subcellularLocation>
</comment>
<feature type="domain" description="NTF2" evidence="2">
    <location>
        <begin position="7"/>
        <end position="125"/>
    </location>
</feature>
<comment type="function">
    <text evidence="1">Has a role in nuclear-cytoplasmic transport of proteins and mRNAs.</text>
</comment>
<dbReference type="SUPFAM" id="SSF54427">
    <property type="entry name" value="NTF2-like"/>
    <property type="match status" value="1"/>
</dbReference>
<keyword evidence="1" id="KW-0653">Protein transport</keyword>
<protein>
    <recommendedName>
        <fullName evidence="1">Nuclear transport factor 2</fullName>
        <shortName evidence="1">NTF-2</shortName>
    </recommendedName>
</protein>
<dbReference type="AlphaFoldDB" id="A0A1S9D5Q3"/>
<dbReference type="Pfam" id="PF02136">
    <property type="entry name" value="NTF2"/>
    <property type="match status" value="1"/>
</dbReference>
<comment type="caution">
    <text evidence="3">The sequence shown here is derived from an EMBL/GenBank/DDBJ whole genome shotgun (WGS) entry which is preliminary data.</text>
</comment>
<sequence length="128" mass="14115">MSEYGSIARSFVSHYYGVFDDTNARTTLRSLYRQESCLVWEGQPYQGPESIMAALSQTSLNNVKTRVTTTDPVPTSNSGVLVVATGSLVVDDAYDKPLKFSSTFLLQPIPGQPGGYFIEGQIFRLVHE</sequence>
<evidence type="ECO:0000259" key="2">
    <source>
        <dbReference type="PROSITE" id="PS50177"/>
    </source>
</evidence>
<dbReference type="InterPro" id="IPR018222">
    <property type="entry name" value="Nuclear_transport_factor_2_euk"/>
</dbReference>
<dbReference type="GO" id="GO:0015031">
    <property type="term" value="P:protein transport"/>
    <property type="evidence" value="ECO:0007669"/>
    <property type="project" value="UniProtKB-KW"/>
</dbReference>
<organism evidence="3 4">
    <name type="scientific">Aspergillus oryzae</name>
    <name type="common">Yellow koji mold</name>
    <dbReference type="NCBI Taxonomy" id="5062"/>
    <lineage>
        <taxon>Eukaryota</taxon>
        <taxon>Fungi</taxon>
        <taxon>Dikarya</taxon>
        <taxon>Ascomycota</taxon>
        <taxon>Pezizomycotina</taxon>
        <taxon>Eurotiomycetes</taxon>
        <taxon>Eurotiomycetidae</taxon>
        <taxon>Eurotiales</taxon>
        <taxon>Aspergillaceae</taxon>
        <taxon>Aspergillus</taxon>
        <taxon>Aspergillus subgen. Circumdati</taxon>
    </lineage>
</organism>
<name>A0A1S9D5Q3_ASPOZ</name>
<dbReference type="VEuPathDB" id="FungiDB:AO090701001013"/>
<gene>
    <name evidence="3" type="ORF">OAory_01052800</name>
</gene>
<accession>A0A1S9D5Q3</accession>
<dbReference type="GO" id="GO:0005634">
    <property type="term" value="C:nucleus"/>
    <property type="evidence" value="ECO:0007669"/>
    <property type="project" value="UniProtKB-SubCell"/>
</dbReference>
<dbReference type="InterPro" id="IPR002075">
    <property type="entry name" value="NTF2_dom"/>
</dbReference>
<dbReference type="Proteomes" id="UP000190312">
    <property type="component" value="Unassembled WGS sequence"/>
</dbReference>
<dbReference type="Gene3D" id="3.10.450.50">
    <property type="match status" value="1"/>
</dbReference>
<keyword evidence="1" id="KW-0963">Cytoplasm</keyword>